<accession>A0A7X2N3R9</accession>
<protein>
    <submittedName>
        <fullName evidence="1">Iron-only hydrogenase system regulator</fullName>
    </submittedName>
</protein>
<dbReference type="SUPFAM" id="SSF55021">
    <property type="entry name" value="ACT-like"/>
    <property type="match status" value="1"/>
</dbReference>
<dbReference type="Gene3D" id="3.30.70.1150">
    <property type="entry name" value="ACT-like. Chain A, domain 2"/>
    <property type="match status" value="1"/>
</dbReference>
<dbReference type="EMBL" id="VUMM01000015">
    <property type="protein sequence ID" value="MSS01912.1"/>
    <property type="molecule type" value="Genomic_DNA"/>
</dbReference>
<name>A0A7X2N3R9_9FIRM</name>
<dbReference type="Proteomes" id="UP000470082">
    <property type="component" value="Unassembled WGS sequence"/>
</dbReference>
<sequence>METRVALIGILVKDPDSVNSLNCILHEYSQYIIGRMGIPYKEKNVNIISVALDANMDTINMISGKIGRLKGIQTKTILTKLD</sequence>
<comment type="caution">
    <text evidence="1">The sequence shown here is derived from an EMBL/GenBank/DDBJ whole genome shotgun (WGS) entry which is preliminary data.</text>
</comment>
<evidence type="ECO:0000313" key="2">
    <source>
        <dbReference type="Proteomes" id="UP000470082"/>
    </source>
</evidence>
<dbReference type="AlphaFoldDB" id="A0A7X2N3R9"/>
<dbReference type="InterPro" id="IPR027271">
    <property type="entry name" value="Acetolactate_synth/TF_NikR_C"/>
</dbReference>
<organism evidence="1 2">
    <name type="scientific">Floccifex porci</name>
    <dbReference type="NCBI Taxonomy" id="2606629"/>
    <lineage>
        <taxon>Bacteria</taxon>
        <taxon>Bacillati</taxon>
        <taxon>Bacillota</taxon>
        <taxon>Erysipelotrichia</taxon>
        <taxon>Erysipelotrichales</taxon>
        <taxon>Erysipelotrichaceae</taxon>
        <taxon>Floccifex</taxon>
    </lineage>
</organism>
<dbReference type="NCBIfam" id="TIGR03959">
    <property type="entry name" value="hyd_TM1266"/>
    <property type="match status" value="1"/>
</dbReference>
<gene>
    <name evidence="1" type="ORF">FYJ50_07380</name>
</gene>
<evidence type="ECO:0000313" key="1">
    <source>
        <dbReference type="EMBL" id="MSS01912.1"/>
    </source>
</evidence>
<dbReference type="Pfam" id="PF21699">
    <property type="entry name" value="TM1266-like"/>
    <property type="match status" value="1"/>
</dbReference>
<reference evidence="1 2" key="1">
    <citation type="submission" date="2019-08" db="EMBL/GenBank/DDBJ databases">
        <title>In-depth cultivation of the pig gut microbiome towards novel bacterial diversity and tailored functional studies.</title>
        <authorList>
            <person name="Wylensek D."/>
            <person name="Hitch T.C.A."/>
            <person name="Clavel T."/>
        </authorList>
    </citation>
    <scope>NUCLEOTIDE SEQUENCE [LARGE SCALE GENOMIC DNA]</scope>
    <source>
        <strain evidence="1 2">LKV-178-WT-2G</strain>
    </source>
</reference>
<dbReference type="InterPro" id="IPR023860">
    <property type="entry name" value="FeFe-hyd_TM1266"/>
</dbReference>
<keyword evidence="2" id="KW-1185">Reference proteome</keyword>
<proteinExistence type="predicted"/>
<dbReference type="InterPro" id="IPR045865">
    <property type="entry name" value="ACT-like_dom_sf"/>
</dbReference>
<dbReference type="RefSeq" id="WP_154460632.1">
    <property type="nucleotide sequence ID" value="NZ_JAQYTQ010000058.1"/>
</dbReference>